<name>A0ABV5LVG1_9ACTN</name>
<accession>A0ABV5LVG1</accession>
<evidence type="ECO:0000313" key="3">
    <source>
        <dbReference type="Proteomes" id="UP001589748"/>
    </source>
</evidence>
<comment type="caution">
    <text evidence="2">The sequence shown here is derived from an EMBL/GenBank/DDBJ whole genome shotgun (WGS) entry which is preliminary data.</text>
</comment>
<dbReference type="PANTHER" id="PTHR42745">
    <property type="match status" value="1"/>
</dbReference>
<dbReference type="EMBL" id="JBHMDM010000007">
    <property type="protein sequence ID" value="MFB9378077.1"/>
    <property type="molecule type" value="Genomic_DNA"/>
</dbReference>
<keyword evidence="3" id="KW-1185">Reference proteome</keyword>
<sequence length="200" mass="20426">MDRAEIIAAGCTQVRRQATAVAGLADQLDETFAVLVEQILTTRGKVVVTGSGTSGIVAERFAHLLSVCGTPAFALSAADALHGRSGAVTRDDLVIAFSKGGRSTELTDLTALLVGRGVHVVAVTEEPGSPFAAAAASVVTLRTEPADADLDGLVATGSTLVHAAWGDAVTAVLKHLRRFSADDVVRGHPAGVVGTARPRP</sequence>
<dbReference type="InterPro" id="IPR046348">
    <property type="entry name" value="SIS_dom_sf"/>
</dbReference>
<reference evidence="2 3" key="1">
    <citation type="submission" date="2024-09" db="EMBL/GenBank/DDBJ databases">
        <authorList>
            <person name="Sun Q."/>
            <person name="Mori K."/>
        </authorList>
    </citation>
    <scope>NUCLEOTIDE SEQUENCE [LARGE SCALE GENOMIC DNA]</scope>
    <source>
        <strain evidence="2 3">TISTR 1856</strain>
    </source>
</reference>
<dbReference type="InterPro" id="IPR001347">
    <property type="entry name" value="SIS_dom"/>
</dbReference>
<gene>
    <name evidence="2" type="ORF">ACFFVI_13985</name>
</gene>
<dbReference type="InterPro" id="IPR050986">
    <property type="entry name" value="GutQ/KpsF_isomerases"/>
</dbReference>
<evidence type="ECO:0000259" key="1">
    <source>
        <dbReference type="PROSITE" id="PS51464"/>
    </source>
</evidence>
<dbReference type="PROSITE" id="PS51464">
    <property type="entry name" value="SIS"/>
    <property type="match status" value="1"/>
</dbReference>
<proteinExistence type="predicted"/>
<dbReference type="Gene3D" id="3.40.50.10490">
    <property type="entry name" value="Glucose-6-phosphate isomerase like protein, domain 1"/>
    <property type="match status" value="1"/>
</dbReference>
<dbReference type="PANTHER" id="PTHR42745:SF1">
    <property type="entry name" value="ARABINOSE 5-PHOSPHATE ISOMERASE KDSD"/>
    <property type="match status" value="1"/>
</dbReference>
<organism evidence="2 3">
    <name type="scientific">Kineococcus gynurae</name>
    <dbReference type="NCBI Taxonomy" id="452979"/>
    <lineage>
        <taxon>Bacteria</taxon>
        <taxon>Bacillati</taxon>
        <taxon>Actinomycetota</taxon>
        <taxon>Actinomycetes</taxon>
        <taxon>Kineosporiales</taxon>
        <taxon>Kineosporiaceae</taxon>
        <taxon>Kineococcus</taxon>
    </lineage>
</organism>
<dbReference type="RefSeq" id="WP_380137453.1">
    <property type="nucleotide sequence ID" value="NZ_JBHLUI010000008.1"/>
</dbReference>
<dbReference type="Pfam" id="PF01380">
    <property type="entry name" value="SIS"/>
    <property type="match status" value="1"/>
</dbReference>
<dbReference type="Proteomes" id="UP001589748">
    <property type="component" value="Unassembled WGS sequence"/>
</dbReference>
<protein>
    <submittedName>
        <fullName evidence="2">SIS domain-containing protein</fullName>
    </submittedName>
</protein>
<feature type="domain" description="SIS" evidence="1">
    <location>
        <begin position="35"/>
        <end position="179"/>
    </location>
</feature>
<evidence type="ECO:0000313" key="2">
    <source>
        <dbReference type="EMBL" id="MFB9378077.1"/>
    </source>
</evidence>
<dbReference type="SUPFAM" id="SSF53697">
    <property type="entry name" value="SIS domain"/>
    <property type="match status" value="1"/>
</dbReference>